<dbReference type="PRINTS" id="PR00981">
    <property type="entry name" value="TRNASYNTHSER"/>
</dbReference>
<proteinExistence type="inferred from homology"/>
<feature type="domain" description="Aminoacyl-transfer RNA synthetases class-II family profile" evidence="13">
    <location>
        <begin position="156"/>
        <end position="434"/>
    </location>
</feature>
<name>A0A8H6S6Y0_9AGAR</name>
<dbReference type="PIRSF" id="PIRSF001529">
    <property type="entry name" value="Ser-tRNA-synth_IIa"/>
    <property type="match status" value="1"/>
</dbReference>
<evidence type="ECO:0000313" key="15">
    <source>
        <dbReference type="Proteomes" id="UP000636479"/>
    </source>
</evidence>
<dbReference type="GO" id="GO:0006434">
    <property type="term" value="P:seryl-tRNA aminoacylation"/>
    <property type="evidence" value="ECO:0007669"/>
    <property type="project" value="InterPro"/>
</dbReference>
<evidence type="ECO:0000256" key="8">
    <source>
        <dbReference type="ARBA" id="ARBA00031113"/>
    </source>
</evidence>
<evidence type="ECO:0000256" key="9">
    <source>
        <dbReference type="ARBA" id="ARBA00034892"/>
    </source>
</evidence>
<dbReference type="EMBL" id="JACAZF010000011">
    <property type="protein sequence ID" value="KAF7292932.1"/>
    <property type="molecule type" value="Genomic_DNA"/>
</dbReference>
<feature type="coiled-coil region" evidence="12">
    <location>
        <begin position="78"/>
        <end position="105"/>
    </location>
</feature>
<protein>
    <recommendedName>
        <fullName evidence="2">serine--tRNA ligase</fullName>
        <ecNumber evidence="2">6.1.1.11</ecNumber>
    </recommendedName>
    <alternativeName>
        <fullName evidence="8">Seryl-tRNA synthetase</fullName>
    </alternativeName>
    <alternativeName>
        <fullName evidence="9">Seryl-tRNA(Ser) synthetase</fullName>
    </alternativeName>
</protein>
<feature type="binding site" evidence="11">
    <location>
        <begin position="372"/>
        <end position="375"/>
    </location>
    <ligand>
        <name>ATP</name>
        <dbReference type="ChEBI" id="CHEBI:30616"/>
    </ligand>
</feature>
<dbReference type="Pfam" id="PF00587">
    <property type="entry name" value="tRNA-synt_2b"/>
    <property type="match status" value="1"/>
</dbReference>
<dbReference type="InterPro" id="IPR033729">
    <property type="entry name" value="SerRS_core"/>
</dbReference>
<dbReference type="Gene3D" id="1.10.287.40">
    <property type="entry name" value="Serine-tRNA synthetase, tRNA binding domain"/>
    <property type="match status" value="1"/>
</dbReference>
<feature type="site" description="Important for serine binding" evidence="10">
    <location>
        <position position="410"/>
    </location>
</feature>
<dbReference type="Pfam" id="PF02403">
    <property type="entry name" value="Seryl_tRNA_N"/>
    <property type="match status" value="1"/>
</dbReference>
<dbReference type="EC" id="6.1.1.11" evidence="2"/>
<feature type="binding site" evidence="11">
    <location>
        <begin position="301"/>
        <end position="304"/>
    </location>
    <ligand>
        <name>ATP</name>
        <dbReference type="ChEBI" id="CHEBI:30616"/>
    </ligand>
</feature>
<evidence type="ECO:0000256" key="4">
    <source>
        <dbReference type="ARBA" id="ARBA00022741"/>
    </source>
</evidence>
<dbReference type="Proteomes" id="UP000636479">
    <property type="component" value="Unassembled WGS sequence"/>
</dbReference>
<dbReference type="PROSITE" id="PS50862">
    <property type="entry name" value="AA_TRNA_LIGASE_II"/>
    <property type="match status" value="1"/>
</dbReference>
<accession>A0A8H6S6Y0</accession>
<dbReference type="GeneID" id="59350950"/>
<dbReference type="Gene3D" id="3.30.930.10">
    <property type="entry name" value="Bira Bifunctional Protein, Domain 2"/>
    <property type="match status" value="1"/>
</dbReference>
<evidence type="ECO:0000256" key="10">
    <source>
        <dbReference type="PIRSR" id="PIRSR001529-1"/>
    </source>
</evidence>
<dbReference type="InterPro" id="IPR010978">
    <property type="entry name" value="tRNA-bd_arm"/>
</dbReference>
<feature type="binding site" evidence="10">
    <location>
        <position position="408"/>
    </location>
    <ligand>
        <name>L-serine</name>
        <dbReference type="ChEBI" id="CHEBI:33384"/>
    </ligand>
</feature>
<dbReference type="AlphaFoldDB" id="A0A8H6S6Y0"/>
<dbReference type="SUPFAM" id="SSF55681">
    <property type="entry name" value="Class II aaRS and biotin synthetases"/>
    <property type="match status" value="1"/>
</dbReference>
<dbReference type="InterPro" id="IPR015866">
    <property type="entry name" value="Ser-tRNA-synth_1_N"/>
</dbReference>
<dbReference type="InterPro" id="IPR002314">
    <property type="entry name" value="aa-tRNA-synt_IIb"/>
</dbReference>
<feature type="binding site" evidence="10">
    <location>
        <position position="252"/>
    </location>
    <ligand>
        <name>L-serine</name>
        <dbReference type="ChEBI" id="CHEBI:33384"/>
    </ligand>
</feature>
<feature type="binding site" evidence="10">
    <location>
        <position position="285"/>
    </location>
    <ligand>
        <name>L-serine</name>
        <dbReference type="ChEBI" id="CHEBI:33384"/>
    </ligand>
</feature>
<dbReference type="SUPFAM" id="SSF46589">
    <property type="entry name" value="tRNA-binding arm"/>
    <property type="match status" value="1"/>
</dbReference>
<evidence type="ECO:0000256" key="7">
    <source>
        <dbReference type="ARBA" id="ARBA00023146"/>
    </source>
</evidence>
<evidence type="ECO:0000256" key="6">
    <source>
        <dbReference type="ARBA" id="ARBA00022917"/>
    </source>
</evidence>
<evidence type="ECO:0000256" key="11">
    <source>
        <dbReference type="PIRSR" id="PIRSR001529-2"/>
    </source>
</evidence>
<gene>
    <name evidence="14" type="ORF">MIND_01192300</name>
</gene>
<dbReference type="InterPro" id="IPR045864">
    <property type="entry name" value="aa-tRNA-synth_II/BPL/LPL"/>
</dbReference>
<dbReference type="InterPro" id="IPR002317">
    <property type="entry name" value="Ser-tRNA-ligase_type_1"/>
</dbReference>
<dbReference type="InterPro" id="IPR006195">
    <property type="entry name" value="aa-tRNA-synth_II"/>
</dbReference>
<sequence length="463" mass="52866">MTLDILQFIDTKGGNSEEIRESQRKRGHSVELVDEVVQMYQDWVKMDFEANNVAKEVNAVQKQIGLKKKAGGVAKENADDLLASKKELDAKVETLRKASKEHEATMRQKASTIGNIVGKDVPVSQTEANSFDKDDNVTLRTWHPAQEEAEPPVRTDIMPHHEVLLRLDAMDLDRGAKIAGHRGYFLTNDGIDLNHALIAYGLDFLRDRGYKKIQPPFMMNKDQMAKTAQLDQFDEELYKVIASDDEKYLIATSEQPISAFHSEEWFEQPEVQLPIKYAGYSTCFRKEAGSAGRDMWGIFRVHQFEKIEQFLITDPSKSWEAFDNMIANSEAFYQSLGLRYRVVAIVSGTLNLAAAQKYDLEAWFPFQRAHKELVSCSNCTDYQSRRLEVRCGVKTKDQARKVYVHMLNGTLCATERALCCLVENYQTTEGLVIPEVLRPYMRGRDFLPFVKELPKGMQQKKQS</sequence>
<keyword evidence="6" id="KW-0648">Protein biosynthesis</keyword>
<organism evidence="14 15">
    <name type="scientific">Mycena indigotica</name>
    <dbReference type="NCBI Taxonomy" id="2126181"/>
    <lineage>
        <taxon>Eukaryota</taxon>
        <taxon>Fungi</taxon>
        <taxon>Dikarya</taxon>
        <taxon>Basidiomycota</taxon>
        <taxon>Agaricomycotina</taxon>
        <taxon>Agaricomycetes</taxon>
        <taxon>Agaricomycetidae</taxon>
        <taxon>Agaricales</taxon>
        <taxon>Marasmiineae</taxon>
        <taxon>Mycenaceae</taxon>
        <taxon>Mycena</taxon>
    </lineage>
</organism>
<dbReference type="PANTHER" id="PTHR11778">
    <property type="entry name" value="SERYL-TRNA SYNTHETASE"/>
    <property type="match status" value="1"/>
</dbReference>
<dbReference type="InterPro" id="IPR042103">
    <property type="entry name" value="SerRS_1_N_sf"/>
</dbReference>
<reference evidence="14" key="1">
    <citation type="submission" date="2020-05" db="EMBL/GenBank/DDBJ databases">
        <title>Mycena genomes resolve the evolution of fungal bioluminescence.</title>
        <authorList>
            <person name="Tsai I.J."/>
        </authorList>
    </citation>
    <scope>NUCLEOTIDE SEQUENCE</scope>
    <source>
        <strain evidence="14">171206Taipei</strain>
    </source>
</reference>
<keyword evidence="15" id="KW-1185">Reference proteome</keyword>
<keyword evidence="7" id="KW-0030">Aminoacyl-tRNA synthetase</keyword>
<evidence type="ECO:0000256" key="3">
    <source>
        <dbReference type="ARBA" id="ARBA00022598"/>
    </source>
</evidence>
<feature type="binding site" evidence="11">
    <location>
        <begin position="285"/>
        <end position="287"/>
    </location>
    <ligand>
        <name>ATP</name>
        <dbReference type="ChEBI" id="CHEBI:30616"/>
    </ligand>
</feature>
<evidence type="ECO:0000256" key="2">
    <source>
        <dbReference type="ARBA" id="ARBA00012840"/>
    </source>
</evidence>
<comment type="caution">
    <text evidence="14">The sequence shown here is derived from an EMBL/GenBank/DDBJ whole genome shotgun (WGS) entry which is preliminary data.</text>
</comment>
<evidence type="ECO:0000313" key="14">
    <source>
        <dbReference type="EMBL" id="KAF7292932.1"/>
    </source>
</evidence>
<dbReference type="GO" id="GO:0004828">
    <property type="term" value="F:serine-tRNA ligase activity"/>
    <property type="evidence" value="ECO:0007669"/>
    <property type="project" value="UniProtKB-EC"/>
</dbReference>
<dbReference type="CDD" id="cd00770">
    <property type="entry name" value="SerRS_core"/>
    <property type="match status" value="1"/>
</dbReference>
<dbReference type="UniPathway" id="UPA00906">
    <property type="reaction ID" value="UER00895"/>
</dbReference>
<keyword evidence="4" id="KW-0547">Nucleotide-binding</keyword>
<evidence type="ECO:0000259" key="13">
    <source>
        <dbReference type="PROSITE" id="PS50862"/>
    </source>
</evidence>
<evidence type="ECO:0000256" key="5">
    <source>
        <dbReference type="ARBA" id="ARBA00022840"/>
    </source>
</evidence>
<feature type="binding site" evidence="10">
    <location>
        <position position="308"/>
    </location>
    <ligand>
        <name>L-serine</name>
        <dbReference type="ChEBI" id="CHEBI:33384"/>
    </ligand>
</feature>
<dbReference type="OrthoDB" id="10264585at2759"/>
<keyword evidence="12" id="KW-0175">Coiled coil</keyword>
<keyword evidence="5 11" id="KW-0067">ATP-binding</keyword>
<keyword evidence="3 14" id="KW-0436">Ligase</keyword>
<comment type="similarity">
    <text evidence="1">Belongs to the class-II aminoacyl-tRNA synthetase family. Type-1 seryl-tRNA synthetase subfamily.</text>
</comment>
<dbReference type="FunFam" id="3.30.930.10:FF:000026">
    <property type="entry name" value="Seryl-tRNA synthetase, cytoplasmic"/>
    <property type="match status" value="1"/>
</dbReference>
<evidence type="ECO:0000256" key="1">
    <source>
        <dbReference type="ARBA" id="ARBA00010728"/>
    </source>
</evidence>
<dbReference type="NCBIfam" id="TIGR00414">
    <property type="entry name" value="serS"/>
    <property type="match status" value="1"/>
</dbReference>
<dbReference type="RefSeq" id="XP_037215360.1">
    <property type="nucleotide sequence ID" value="XM_037368434.1"/>
</dbReference>
<dbReference type="GO" id="GO:0005524">
    <property type="term" value="F:ATP binding"/>
    <property type="evidence" value="ECO:0007669"/>
    <property type="project" value="UniProtKB-KW"/>
</dbReference>
<evidence type="ECO:0000256" key="12">
    <source>
        <dbReference type="SAM" id="Coils"/>
    </source>
</evidence>